<gene>
    <name evidence="3" type="ORF">HINF_LOCUS44666</name>
    <name evidence="4" type="ORF">HINF_LOCUS58049</name>
    <name evidence="5" type="ORF">HINF_LOCUS66942</name>
    <name evidence="6" type="ORF">HINF_LOCUS74799</name>
</gene>
<dbReference type="AlphaFoldDB" id="A0AA86QJ04"/>
<feature type="signal peptide" evidence="1">
    <location>
        <begin position="1"/>
        <end position="24"/>
    </location>
</feature>
<name>A0AA86QJ04_9EUKA</name>
<reference evidence="3" key="1">
    <citation type="submission" date="2023-06" db="EMBL/GenBank/DDBJ databases">
        <authorList>
            <person name="Kurt Z."/>
        </authorList>
    </citation>
    <scope>NUCLEOTIDE SEQUENCE</scope>
</reference>
<dbReference type="InterPro" id="IPR017896">
    <property type="entry name" value="4Fe4S_Fe-S-bd"/>
</dbReference>
<dbReference type="Pfam" id="PF13187">
    <property type="entry name" value="Fer4_9"/>
    <property type="match status" value="1"/>
</dbReference>
<sequence length="108" mass="12682">MCFVQTSIPTCLLNLTQYLCVVCGTCVRNCPSGILTLENKRAIFTEQEKCVGCYACFQKCPVHAVVDEKKKLSKIQQYKFDAKLIKKQARFYKIFYYIKFYQALQYYQ</sequence>
<accession>A0AA86QJ04</accession>
<keyword evidence="1" id="KW-0732">Signal</keyword>
<dbReference type="EMBL" id="CATOUU010001072">
    <property type="protein sequence ID" value="CAI9970404.1"/>
    <property type="molecule type" value="Genomic_DNA"/>
</dbReference>
<dbReference type="InterPro" id="IPR017900">
    <property type="entry name" value="4Fe4S_Fe_S_CS"/>
</dbReference>
<feature type="domain" description="4Fe-4S ferredoxin-type" evidence="2">
    <location>
        <begin position="9"/>
        <end position="40"/>
    </location>
</feature>
<dbReference type="Proteomes" id="UP001642409">
    <property type="component" value="Unassembled WGS sequence"/>
</dbReference>
<evidence type="ECO:0000313" key="5">
    <source>
        <dbReference type="EMBL" id="CAL6093336.1"/>
    </source>
</evidence>
<evidence type="ECO:0000313" key="3">
    <source>
        <dbReference type="EMBL" id="CAI9957021.1"/>
    </source>
</evidence>
<dbReference type="EMBL" id="CAXDID020000645">
    <property type="protein sequence ID" value="CAL6108088.1"/>
    <property type="molecule type" value="Genomic_DNA"/>
</dbReference>
<dbReference type="SUPFAM" id="SSF54862">
    <property type="entry name" value="4Fe-4S ferredoxins"/>
    <property type="match status" value="1"/>
</dbReference>
<proteinExistence type="predicted"/>
<keyword evidence="7" id="KW-1185">Reference proteome</keyword>
<dbReference type="PROSITE" id="PS51379">
    <property type="entry name" value="4FE4S_FER_2"/>
    <property type="match status" value="2"/>
</dbReference>
<evidence type="ECO:0000313" key="6">
    <source>
        <dbReference type="EMBL" id="CAL6108088.1"/>
    </source>
</evidence>
<feature type="chain" id="PRO_5044705019" evidence="1">
    <location>
        <begin position="25"/>
        <end position="108"/>
    </location>
</feature>
<dbReference type="Gene3D" id="3.30.70.20">
    <property type="match status" value="1"/>
</dbReference>
<comment type="caution">
    <text evidence="3">The sequence shown here is derived from an EMBL/GenBank/DDBJ whole genome shotgun (WGS) entry which is preliminary data.</text>
</comment>
<dbReference type="PROSITE" id="PS00198">
    <property type="entry name" value="4FE4S_FER_1"/>
    <property type="match status" value="1"/>
</dbReference>
<reference evidence="5 7" key="2">
    <citation type="submission" date="2024-07" db="EMBL/GenBank/DDBJ databases">
        <authorList>
            <person name="Akdeniz Z."/>
        </authorList>
    </citation>
    <scope>NUCLEOTIDE SEQUENCE [LARGE SCALE GENOMIC DNA]</scope>
</reference>
<protein>
    <submittedName>
        <fullName evidence="3">4Fe-4S ferredoxin iron-sulfur binding domain protein</fullName>
    </submittedName>
    <submittedName>
        <fullName evidence="5">4Fe-4S_ferredoxin iron-sulfur binding domain protein</fullName>
    </submittedName>
</protein>
<organism evidence="3">
    <name type="scientific">Hexamita inflata</name>
    <dbReference type="NCBI Taxonomy" id="28002"/>
    <lineage>
        <taxon>Eukaryota</taxon>
        <taxon>Metamonada</taxon>
        <taxon>Diplomonadida</taxon>
        <taxon>Hexamitidae</taxon>
        <taxon>Hexamitinae</taxon>
        <taxon>Hexamita</taxon>
    </lineage>
</organism>
<feature type="domain" description="4Fe-4S ferredoxin-type" evidence="2">
    <location>
        <begin position="41"/>
        <end position="70"/>
    </location>
</feature>
<evidence type="ECO:0000313" key="4">
    <source>
        <dbReference type="EMBL" id="CAI9970404.1"/>
    </source>
</evidence>
<evidence type="ECO:0000259" key="2">
    <source>
        <dbReference type="PROSITE" id="PS51379"/>
    </source>
</evidence>
<evidence type="ECO:0000256" key="1">
    <source>
        <dbReference type="SAM" id="SignalP"/>
    </source>
</evidence>
<evidence type="ECO:0000313" key="7">
    <source>
        <dbReference type="Proteomes" id="UP001642409"/>
    </source>
</evidence>
<dbReference type="EMBL" id="CATOUU010000881">
    <property type="protein sequence ID" value="CAI9957021.1"/>
    <property type="molecule type" value="Genomic_DNA"/>
</dbReference>
<dbReference type="EMBL" id="CAXDID020000457">
    <property type="protein sequence ID" value="CAL6093336.1"/>
    <property type="molecule type" value="Genomic_DNA"/>
</dbReference>